<gene>
    <name evidence="4" type="ORF">MVEN_01858100</name>
</gene>
<dbReference type="Proteomes" id="UP000620124">
    <property type="component" value="Unassembled WGS sequence"/>
</dbReference>
<dbReference type="OrthoDB" id="3063112at2759"/>
<proteinExistence type="predicted"/>
<evidence type="ECO:0000313" key="4">
    <source>
        <dbReference type="EMBL" id="KAF7341227.1"/>
    </source>
</evidence>
<evidence type="ECO:0000256" key="2">
    <source>
        <dbReference type="SAM" id="Phobius"/>
    </source>
</evidence>
<keyword evidence="2" id="KW-1133">Transmembrane helix</keyword>
<organism evidence="4 5">
    <name type="scientific">Mycena venus</name>
    <dbReference type="NCBI Taxonomy" id="2733690"/>
    <lineage>
        <taxon>Eukaryota</taxon>
        <taxon>Fungi</taxon>
        <taxon>Dikarya</taxon>
        <taxon>Basidiomycota</taxon>
        <taxon>Agaricomycotina</taxon>
        <taxon>Agaricomycetes</taxon>
        <taxon>Agaricomycetidae</taxon>
        <taxon>Agaricales</taxon>
        <taxon>Marasmiineae</taxon>
        <taxon>Mycenaceae</taxon>
        <taxon>Mycena</taxon>
    </lineage>
</organism>
<sequence length="184" mass="19370">MQIHSIVLAVALSFASIAAAQSPPESGLPSGSFDSNAGVSATGEISSPTASSAPVSATAWAVGYYPVYYDNGVSKRTVAAAIGGSFAASLLVLIGAIFLMRYRARKMMVISVEGGNNADLGRRCDQLESEVRGLREQLDRFEAQRLLGAYGSQAVLYTHEKDAEAMRECAKVKGGKEGPPMYAD</sequence>
<keyword evidence="5" id="KW-1185">Reference proteome</keyword>
<dbReference type="EMBL" id="JACAZI010000018">
    <property type="protein sequence ID" value="KAF7341227.1"/>
    <property type="molecule type" value="Genomic_DNA"/>
</dbReference>
<evidence type="ECO:0000256" key="3">
    <source>
        <dbReference type="SAM" id="SignalP"/>
    </source>
</evidence>
<feature type="chain" id="PRO_5034219309" evidence="3">
    <location>
        <begin position="21"/>
        <end position="184"/>
    </location>
</feature>
<evidence type="ECO:0000313" key="5">
    <source>
        <dbReference type="Proteomes" id="UP000620124"/>
    </source>
</evidence>
<accession>A0A8H6XIQ6</accession>
<keyword evidence="1" id="KW-0175">Coiled coil</keyword>
<dbReference type="AlphaFoldDB" id="A0A8H6XIQ6"/>
<reference evidence="4" key="1">
    <citation type="submission" date="2020-05" db="EMBL/GenBank/DDBJ databases">
        <title>Mycena genomes resolve the evolution of fungal bioluminescence.</title>
        <authorList>
            <person name="Tsai I.J."/>
        </authorList>
    </citation>
    <scope>NUCLEOTIDE SEQUENCE</scope>
    <source>
        <strain evidence="4">CCC161011</strain>
    </source>
</reference>
<keyword evidence="2" id="KW-0812">Transmembrane</keyword>
<keyword evidence="3" id="KW-0732">Signal</keyword>
<feature type="transmembrane region" description="Helical" evidence="2">
    <location>
        <begin position="78"/>
        <end position="100"/>
    </location>
</feature>
<keyword evidence="2" id="KW-0472">Membrane</keyword>
<feature type="signal peptide" evidence="3">
    <location>
        <begin position="1"/>
        <end position="20"/>
    </location>
</feature>
<feature type="coiled-coil region" evidence="1">
    <location>
        <begin position="117"/>
        <end position="144"/>
    </location>
</feature>
<evidence type="ECO:0000256" key="1">
    <source>
        <dbReference type="SAM" id="Coils"/>
    </source>
</evidence>
<comment type="caution">
    <text evidence="4">The sequence shown here is derived from an EMBL/GenBank/DDBJ whole genome shotgun (WGS) entry which is preliminary data.</text>
</comment>
<protein>
    <submittedName>
        <fullName evidence="4">Uncharacterized protein</fullName>
    </submittedName>
</protein>
<name>A0A8H6XIQ6_9AGAR</name>